<proteinExistence type="inferred from homology"/>
<protein>
    <submittedName>
        <fullName evidence="2">Hydroxyproline-2-epimerase</fullName>
    </submittedName>
</protein>
<accession>A0A248JS61</accession>
<dbReference type="NCBIfam" id="NF010578">
    <property type="entry name" value="PRK13971.1"/>
    <property type="match status" value="1"/>
</dbReference>
<dbReference type="KEGG" id="nao:Y958_11900"/>
<organism evidence="2 3">
    <name type="scientific">Nitrospirillum viridazoti CBAmc</name>
    <dbReference type="NCBI Taxonomy" id="1441467"/>
    <lineage>
        <taxon>Bacteria</taxon>
        <taxon>Pseudomonadati</taxon>
        <taxon>Pseudomonadota</taxon>
        <taxon>Alphaproteobacteria</taxon>
        <taxon>Rhodospirillales</taxon>
        <taxon>Azospirillaceae</taxon>
        <taxon>Nitrospirillum</taxon>
        <taxon>Nitrospirillum viridazoti</taxon>
    </lineage>
</organism>
<dbReference type="PIRSF" id="PIRSF029792">
    <property type="entry name" value="Pro_racemase"/>
    <property type="match status" value="1"/>
</dbReference>
<sequence length="348" mass="37765">MTTAPSVPTGDPVLPTGRQTFACIDGHTCGNPVRLVMGGHPPLVGATMSEKRQDFLSRFDWIRTALCFEPRGHDMMSGGFVYPPCSPEADASILFIETSGCLPMCGHGTIGMVTFALEHGLIRPRTPGKLVLDVPAGQIGVEYERTAGKVNWVRLFNIDSFLFTKGVTIEVPELGPLTLDISYGGNFYGIIEPQGAYKGIDDLGSQKIIHYSGLVRQLVREKITPVHPLDSTIRGLSHVMWVDKPKHKDAHGRNAVFYGDRAIDRSPCGTGTSARMAHLAAQGKLAVGQSFVHESIIGSLFEGRVESAGTLGDYASIRPSIKGWAVQTGLNTIYVDPTQDPFWRGFQV</sequence>
<dbReference type="SUPFAM" id="SSF54506">
    <property type="entry name" value="Diaminopimelate epimerase-like"/>
    <property type="match status" value="1"/>
</dbReference>
<dbReference type="RefSeq" id="WP_088872152.1">
    <property type="nucleotide sequence ID" value="NZ_CP022110.1"/>
</dbReference>
<dbReference type="PANTHER" id="PTHR33442:SF5">
    <property type="entry name" value="BIFUNCTIONAL TRANS-3-HYDROXY-L-PROLINE DEHYDRATASE_2-EPIMERASE"/>
    <property type="match status" value="1"/>
</dbReference>
<dbReference type="Pfam" id="PF05544">
    <property type="entry name" value="Pro_racemase"/>
    <property type="match status" value="1"/>
</dbReference>
<evidence type="ECO:0000313" key="3">
    <source>
        <dbReference type="Proteomes" id="UP000197153"/>
    </source>
</evidence>
<dbReference type="SFLD" id="SFLDS00028">
    <property type="entry name" value="Proline_Racemase"/>
    <property type="match status" value="1"/>
</dbReference>
<dbReference type="Proteomes" id="UP000197153">
    <property type="component" value="Chromosome 1"/>
</dbReference>
<dbReference type="GO" id="GO:0047580">
    <property type="term" value="F:4-hydroxyproline epimerase activity"/>
    <property type="evidence" value="ECO:0007669"/>
    <property type="project" value="TreeGrafter"/>
</dbReference>
<evidence type="ECO:0000313" key="2">
    <source>
        <dbReference type="EMBL" id="ASG21449.1"/>
    </source>
</evidence>
<evidence type="ECO:0000256" key="1">
    <source>
        <dbReference type="ARBA" id="ARBA00007529"/>
    </source>
</evidence>
<name>A0A248JS61_9PROT</name>
<reference evidence="2 3" key="1">
    <citation type="submission" date="2017-06" db="EMBL/GenBank/DDBJ databases">
        <title>Complete genome sequence of Nitrospirillum amazonense strain CBAmC, an endophytic nitrogen-fixing and plant growth-promoting bacterium, isolated from sugarcane.</title>
        <authorList>
            <person name="Schwab S."/>
            <person name="dos Santos Teixeira K.R."/>
            <person name="Simoes Araujo J.L."/>
            <person name="Soares Vidal M."/>
            <person name="Borges de Freitas H.R."/>
            <person name="Rivello Crivelaro A.L."/>
            <person name="Bueno de Camargo Nunes A."/>
            <person name="dos Santos C.M."/>
            <person name="Palmeira da Silva Rosa D."/>
            <person name="da Silva Padilha D."/>
            <person name="da Silva E."/>
            <person name="Araujo Terra L."/>
            <person name="Soares Mendes V."/>
            <person name="Farinelli L."/>
            <person name="Magalhaes Cruz L."/>
            <person name="Baldani J.I."/>
        </authorList>
    </citation>
    <scope>NUCLEOTIDE SEQUENCE [LARGE SCALE GENOMIC DNA]</scope>
    <source>
        <strain evidence="2 3">CBAmC</strain>
    </source>
</reference>
<comment type="similarity">
    <text evidence="1">Belongs to the proline racemase family.</text>
</comment>
<dbReference type="PANTHER" id="PTHR33442">
    <property type="entry name" value="TRANS-3-HYDROXY-L-PROLINE DEHYDRATASE"/>
    <property type="match status" value="1"/>
</dbReference>
<keyword evidence="3" id="KW-1185">Reference proteome</keyword>
<dbReference type="EMBL" id="CP022110">
    <property type="protein sequence ID" value="ASG21449.1"/>
    <property type="molecule type" value="Genomic_DNA"/>
</dbReference>
<dbReference type="Gene3D" id="3.10.310.10">
    <property type="entry name" value="Diaminopimelate Epimerase, Chain A, domain 1"/>
    <property type="match status" value="2"/>
</dbReference>
<gene>
    <name evidence="2" type="ORF">Y958_11900</name>
</gene>
<dbReference type="InterPro" id="IPR008794">
    <property type="entry name" value="Pro_racemase_fam"/>
</dbReference>
<dbReference type="FunFam" id="3.10.310.10:FF:000005">
    <property type="entry name" value="Proline racemase"/>
    <property type="match status" value="1"/>
</dbReference>
<dbReference type="AlphaFoldDB" id="A0A248JS61"/>